<accession>A0ABS3YWT5</accession>
<organism evidence="2 3">
    <name type="scientific">Niastella soli</name>
    <dbReference type="NCBI Taxonomy" id="2821487"/>
    <lineage>
        <taxon>Bacteria</taxon>
        <taxon>Pseudomonadati</taxon>
        <taxon>Bacteroidota</taxon>
        <taxon>Chitinophagia</taxon>
        <taxon>Chitinophagales</taxon>
        <taxon>Chitinophagaceae</taxon>
        <taxon>Niastella</taxon>
    </lineage>
</organism>
<feature type="signal peptide" evidence="1">
    <location>
        <begin position="1"/>
        <end position="21"/>
    </location>
</feature>
<keyword evidence="3" id="KW-1185">Reference proteome</keyword>
<evidence type="ECO:0000313" key="2">
    <source>
        <dbReference type="EMBL" id="MBO9202394.1"/>
    </source>
</evidence>
<comment type="caution">
    <text evidence="2">The sequence shown here is derived from an EMBL/GenBank/DDBJ whole genome shotgun (WGS) entry which is preliminary data.</text>
</comment>
<dbReference type="Proteomes" id="UP000677244">
    <property type="component" value="Unassembled WGS sequence"/>
</dbReference>
<dbReference type="RefSeq" id="WP_209140440.1">
    <property type="nucleotide sequence ID" value="NZ_JAGHKO010000004.1"/>
</dbReference>
<dbReference type="EMBL" id="JAGHKO010000004">
    <property type="protein sequence ID" value="MBO9202394.1"/>
    <property type="molecule type" value="Genomic_DNA"/>
</dbReference>
<protein>
    <submittedName>
        <fullName evidence="2">Uncharacterized protein</fullName>
    </submittedName>
</protein>
<proteinExistence type="predicted"/>
<evidence type="ECO:0000313" key="3">
    <source>
        <dbReference type="Proteomes" id="UP000677244"/>
    </source>
</evidence>
<keyword evidence="1" id="KW-0732">Signal</keyword>
<reference evidence="2 3" key="1">
    <citation type="submission" date="2021-03" db="EMBL/GenBank/DDBJ databases">
        <title>Assistant Professor.</title>
        <authorList>
            <person name="Huq M.A."/>
        </authorList>
    </citation>
    <scope>NUCLEOTIDE SEQUENCE [LARGE SCALE GENOMIC DNA]</scope>
    <source>
        <strain evidence="2 3">MAH-29</strain>
    </source>
</reference>
<gene>
    <name evidence="2" type="ORF">J7I42_19060</name>
</gene>
<evidence type="ECO:0000256" key="1">
    <source>
        <dbReference type="SAM" id="SignalP"/>
    </source>
</evidence>
<sequence>MRPTYPFLLCLCLISAASAFAQTQNDNIIKVFEKVLLEKKAQWSKNNFTSMVFVPDVEMKKTLIFRQIKATSFDSVSLYQTPQDKSRRFLYMFPAPVDSVVKDGEKELKFPTGGWSLIQETDLARSLTFKGDTIIYKTDSDKSVKYPGNYGVRIINKKNSDLKARLSYAWYLPEGYEYISYTSNRKGYWQRQGSLIHFVGDYEENNFIFDIRFRKKHAQPATLQGRTVDLTKTIAIKGDHIELFLNDAQQEDGDIISLNLNGEWIVRGLSVTKAGAKINIPLPHKENYLVMHAENLGSIPPNTASMKIYDGQTTNQITLNSDAGKSEGIKFVRP</sequence>
<feature type="chain" id="PRO_5046071307" evidence="1">
    <location>
        <begin position="22"/>
        <end position="334"/>
    </location>
</feature>
<name>A0ABS3YWT5_9BACT</name>